<evidence type="ECO:0000313" key="8">
    <source>
        <dbReference type="Proteomes" id="UP000245429"/>
    </source>
</evidence>
<dbReference type="InterPro" id="IPR036116">
    <property type="entry name" value="FN3_sf"/>
</dbReference>
<feature type="chain" id="PRO_5016014492" description="N-acetylmuramoyl-L-alanine amidase" evidence="5">
    <location>
        <begin position="20"/>
        <end position="573"/>
    </location>
</feature>
<proteinExistence type="predicted"/>
<reference evidence="7 8" key="1">
    <citation type="submission" date="2018-05" db="EMBL/GenBank/DDBJ databases">
        <title>Flavobacterium sp. MEBiC07310.</title>
        <authorList>
            <person name="Baek K."/>
        </authorList>
    </citation>
    <scope>NUCLEOTIDE SEQUENCE [LARGE SCALE GENOMIC DNA]</scope>
    <source>
        <strain evidence="7 8">MEBiC07310</strain>
    </source>
</reference>
<dbReference type="NCBIfam" id="TIGR04183">
    <property type="entry name" value="Por_Secre_tail"/>
    <property type="match status" value="1"/>
</dbReference>
<dbReference type="Gene3D" id="3.40.630.40">
    <property type="entry name" value="Zn-dependent exopeptidases"/>
    <property type="match status" value="1"/>
</dbReference>
<evidence type="ECO:0000256" key="3">
    <source>
        <dbReference type="ARBA" id="ARBA00022729"/>
    </source>
</evidence>
<dbReference type="SUPFAM" id="SSF53187">
    <property type="entry name" value="Zn-dependent exopeptidases"/>
    <property type="match status" value="1"/>
</dbReference>
<dbReference type="InterPro" id="IPR013783">
    <property type="entry name" value="Ig-like_fold"/>
</dbReference>
<evidence type="ECO:0000256" key="2">
    <source>
        <dbReference type="ARBA" id="ARBA00011901"/>
    </source>
</evidence>
<organism evidence="7 8">
    <name type="scientific">Flavobacterium sediminis</name>
    <dbReference type="NCBI Taxonomy" id="2201181"/>
    <lineage>
        <taxon>Bacteria</taxon>
        <taxon>Pseudomonadati</taxon>
        <taxon>Bacteroidota</taxon>
        <taxon>Flavobacteriia</taxon>
        <taxon>Flavobacteriales</taxon>
        <taxon>Flavobacteriaceae</taxon>
        <taxon>Flavobacterium</taxon>
    </lineage>
</organism>
<dbReference type="InterPro" id="IPR002508">
    <property type="entry name" value="MurNAc-LAA_cat"/>
</dbReference>
<feature type="domain" description="Fibronectin type-III" evidence="6">
    <location>
        <begin position="213"/>
        <end position="299"/>
    </location>
</feature>
<comment type="catalytic activity">
    <reaction evidence="1">
        <text>Hydrolyzes the link between N-acetylmuramoyl residues and L-amino acid residues in certain cell-wall glycopeptides.</text>
        <dbReference type="EC" id="3.5.1.28"/>
    </reaction>
</comment>
<dbReference type="PROSITE" id="PS50853">
    <property type="entry name" value="FN3"/>
    <property type="match status" value="1"/>
</dbReference>
<dbReference type="GO" id="GO:0008745">
    <property type="term" value="F:N-acetylmuramoyl-L-alanine amidase activity"/>
    <property type="evidence" value="ECO:0007669"/>
    <property type="project" value="UniProtKB-EC"/>
</dbReference>
<gene>
    <name evidence="7" type="ORF">DI487_12525</name>
</gene>
<dbReference type="CDD" id="cd00063">
    <property type="entry name" value="FN3"/>
    <property type="match status" value="1"/>
</dbReference>
<evidence type="ECO:0000259" key="6">
    <source>
        <dbReference type="PROSITE" id="PS50853"/>
    </source>
</evidence>
<accession>A0A2U8QWL7</accession>
<dbReference type="Pfam" id="PF18962">
    <property type="entry name" value="Por_Secre_tail"/>
    <property type="match status" value="1"/>
</dbReference>
<evidence type="ECO:0000256" key="5">
    <source>
        <dbReference type="SAM" id="SignalP"/>
    </source>
</evidence>
<evidence type="ECO:0000256" key="4">
    <source>
        <dbReference type="ARBA" id="ARBA00022801"/>
    </source>
</evidence>
<dbReference type="Proteomes" id="UP000245429">
    <property type="component" value="Chromosome"/>
</dbReference>
<dbReference type="SMART" id="SM00060">
    <property type="entry name" value="FN3"/>
    <property type="match status" value="3"/>
</dbReference>
<protein>
    <recommendedName>
        <fullName evidence="2">N-acetylmuramoyl-L-alanine amidase</fullName>
        <ecNumber evidence="2">3.5.1.28</ecNumber>
    </recommendedName>
</protein>
<dbReference type="PANTHER" id="PTHR30404:SF0">
    <property type="entry name" value="N-ACETYLMURAMOYL-L-ALANINE AMIDASE AMIC"/>
    <property type="match status" value="1"/>
</dbReference>
<dbReference type="OrthoDB" id="9763643at2"/>
<dbReference type="SUPFAM" id="SSF49265">
    <property type="entry name" value="Fibronectin type III"/>
    <property type="match status" value="2"/>
</dbReference>
<dbReference type="Pfam" id="PF01520">
    <property type="entry name" value="Amidase_3"/>
    <property type="match status" value="1"/>
</dbReference>
<dbReference type="InterPro" id="IPR050695">
    <property type="entry name" value="N-acetylmuramoyl_amidase_3"/>
</dbReference>
<dbReference type="InterPro" id="IPR003961">
    <property type="entry name" value="FN3_dom"/>
</dbReference>
<dbReference type="GO" id="GO:0009253">
    <property type="term" value="P:peptidoglycan catabolic process"/>
    <property type="evidence" value="ECO:0007669"/>
    <property type="project" value="InterPro"/>
</dbReference>
<evidence type="ECO:0000256" key="1">
    <source>
        <dbReference type="ARBA" id="ARBA00001561"/>
    </source>
</evidence>
<name>A0A2U8QWL7_9FLAO</name>
<dbReference type="GO" id="GO:0030288">
    <property type="term" value="C:outer membrane-bounded periplasmic space"/>
    <property type="evidence" value="ECO:0007669"/>
    <property type="project" value="TreeGrafter"/>
</dbReference>
<dbReference type="EC" id="3.5.1.28" evidence="2"/>
<keyword evidence="8" id="KW-1185">Reference proteome</keyword>
<evidence type="ECO:0000313" key="7">
    <source>
        <dbReference type="EMBL" id="AWM14597.1"/>
    </source>
</evidence>
<sequence length="573" mass="61974">MKKIYFILIALLFSLNFQAQIIVLDPGHGYGATTSDNPDGRTATEIETALEVGLRTRDLIQNSCTWTVYMTRTTNLNSWISVTQRAQMSNNWNADRLLSIHCNAGGGSGTETFYCTQDDTNTTPDINFAGKIQTDMASNGQWSNRRCVEDNSYLSYHLGVLRYSSATGCLNEIGFVDSSDATKLTSSTWRDTFAMSYFSSFQSDLNLACTASAPGSFTLTATPQCSGSSTRISLSWTASANATSYDIYRNGSLYTNITGTSFVNTNVTAGTSYTYYIKAKNSSGSTTNSNGTLSATAPNCSGPGTFTLTATPTCDGTTSAINLTWTTAANATSYDIYRNGSLYASDITGTSFLNTYLITPGSTYSYYVKAKNSLGTTNNSNGTQSVTAVTCSPGSFTLTATPTCSGSSSAINLTWTTSANATSYDIYRNGNLYASDITGTSFLNTYLIYAGSTYTYYIKAKNSIGSTNNSNGTRSVTATSCSAKLIETKEDEIVEITSLTLYPNPTNGLINIQTNTATNLPMEFMIMDINGKIVKKGNLTNERTIDISELQSANYWIRIFVNNKEFLKQIIKK</sequence>
<dbReference type="PANTHER" id="PTHR30404">
    <property type="entry name" value="N-ACETYLMURAMOYL-L-ALANINE AMIDASE"/>
    <property type="match status" value="1"/>
</dbReference>
<feature type="signal peptide" evidence="5">
    <location>
        <begin position="1"/>
        <end position="19"/>
    </location>
</feature>
<dbReference type="AlphaFoldDB" id="A0A2U8QWL7"/>
<dbReference type="RefSeq" id="WP_109569955.1">
    <property type="nucleotide sequence ID" value="NZ_CP029463.1"/>
</dbReference>
<dbReference type="KEGG" id="fse:DI487_12525"/>
<dbReference type="SMART" id="SM00646">
    <property type="entry name" value="Ami_3"/>
    <property type="match status" value="1"/>
</dbReference>
<keyword evidence="4" id="KW-0378">Hydrolase</keyword>
<dbReference type="Gene3D" id="2.60.40.10">
    <property type="entry name" value="Immunoglobulins"/>
    <property type="match status" value="3"/>
</dbReference>
<dbReference type="CDD" id="cd02696">
    <property type="entry name" value="MurNAc-LAA"/>
    <property type="match status" value="1"/>
</dbReference>
<keyword evidence="3 5" id="KW-0732">Signal</keyword>
<dbReference type="EMBL" id="CP029463">
    <property type="protein sequence ID" value="AWM14597.1"/>
    <property type="molecule type" value="Genomic_DNA"/>
</dbReference>
<dbReference type="InterPro" id="IPR026444">
    <property type="entry name" value="Secre_tail"/>
</dbReference>